<accession>A0AAV4CV44</accession>
<proteinExistence type="predicted"/>
<evidence type="ECO:0000313" key="2">
    <source>
        <dbReference type="Proteomes" id="UP000735302"/>
    </source>
</evidence>
<dbReference type="AlphaFoldDB" id="A0AAV4CV44"/>
<organism evidence="1 2">
    <name type="scientific">Plakobranchus ocellatus</name>
    <dbReference type="NCBI Taxonomy" id="259542"/>
    <lineage>
        <taxon>Eukaryota</taxon>
        <taxon>Metazoa</taxon>
        <taxon>Spiralia</taxon>
        <taxon>Lophotrochozoa</taxon>
        <taxon>Mollusca</taxon>
        <taxon>Gastropoda</taxon>
        <taxon>Heterobranchia</taxon>
        <taxon>Euthyneura</taxon>
        <taxon>Panpulmonata</taxon>
        <taxon>Sacoglossa</taxon>
        <taxon>Placobranchoidea</taxon>
        <taxon>Plakobranchidae</taxon>
        <taxon>Plakobranchus</taxon>
    </lineage>
</organism>
<dbReference type="Proteomes" id="UP000735302">
    <property type="component" value="Unassembled WGS sequence"/>
</dbReference>
<evidence type="ECO:0000313" key="1">
    <source>
        <dbReference type="EMBL" id="GFO35763.1"/>
    </source>
</evidence>
<gene>
    <name evidence="1" type="ORF">PoB_006226800</name>
</gene>
<protein>
    <submittedName>
        <fullName evidence="1">Uncharacterized protein</fullName>
    </submittedName>
</protein>
<comment type="caution">
    <text evidence="1">The sequence shown here is derived from an EMBL/GenBank/DDBJ whole genome shotgun (WGS) entry which is preliminary data.</text>
</comment>
<reference evidence="1 2" key="1">
    <citation type="journal article" date="2021" name="Elife">
        <title>Chloroplast acquisition without the gene transfer in kleptoplastic sea slugs, Plakobranchus ocellatus.</title>
        <authorList>
            <person name="Maeda T."/>
            <person name="Takahashi S."/>
            <person name="Yoshida T."/>
            <person name="Shimamura S."/>
            <person name="Takaki Y."/>
            <person name="Nagai Y."/>
            <person name="Toyoda A."/>
            <person name="Suzuki Y."/>
            <person name="Arimoto A."/>
            <person name="Ishii H."/>
            <person name="Satoh N."/>
            <person name="Nishiyama T."/>
            <person name="Hasebe M."/>
            <person name="Maruyama T."/>
            <person name="Minagawa J."/>
            <person name="Obokata J."/>
            <person name="Shigenobu S."/>
        </authorList>
    </citation>
    <scope>NUCLEOTIDE SEQUENCE [LARGE SCALE GENOMIC DNA]</scope>
</reference>
<sequence>MDAFKHLESSVNEHNDISLAMDTSQKLLHFLHFKDIKMYWISNTLLATLLESTALKSKGGLDFIIKGCCYLTLGFQEVTDKENKHPSALMSYFQEKTNPSKAIRTLRATKRT</sequence>
<keyword evidence="2" id="KW-1185">Reference proteome</keyword>
<name>A0AAV4CV44_9GAST</name>
<dbReference type="EMBL" id="BLXT01007004">
    <property type="protein sequence ID" value="GFO35763.1"/>
    <property type="molecule type" value="Genomic_DNA"/>
</dbReference>